<protein>
    <submittedName>
        <fullName evidence="7">YihY/virulence factor BrkB family protein</fullName>
    </submittedName>
</protein>
<feature type="transmembrane region" description="Helical" evidence="6">
    <location>
        <begin position="210"/>
        <end position="231"/>
    </location>
</feature>
<evidence type="ECO:0000313" key="8">
    <source>
        <dbReference type="Proteomes" id="UP001596505"/>
    </source>
</evidence>
<name>A0ABW2Q021_9BACL</name>
<feature type="transmembrane region" description="Helical" evidence="6">
    <location>
        <begin position="92"/>
        <end position="112"/>
    </location>
</feature>
<dbReference type="PIRSF" id="PIRSF035875">
    <property type="entry name" value="RNase_BN"/>
    <property type="match status" value="1"/>
</dbReference>
<dbReference type="PANTHER" id="PTHR30213">
    <property type="entry name" value="INNER MEMBRANE PROTEIN YHJD"/>
    <property type="match status" value="1"/>
</dbReference>
<evidence type="ECO:0000313" key="7">
    <source>
        <dbReference type="EMBL" id="MFC7393920.1"/>
    </source>
</evidence>
<keyword evidence="5 6" id="KW-0472">Membrane</keyword>
<evidence type="ECO:0000256" key="2">
    <source>
        <dbReference type="ARBA" id="ARBA00022475"/>
    </source>
</evidence>
<feature type="transmembrane region" description="Helical" evidence="6">
    <location>
        <begin position="29"/>
        <end position="55"/>
    </location>
</feature>
<sequence>MGKRNRWEIFKIFTKQVIKRFNDDGAIDIAATLAYFFLLSLFPLLIFFFTILPYLGLSQDQVLPFLAQYVPDDAMRIIKANTIHVFNKNGGLLSFSIIATIWSASNAVNAIIRAMNKAYEVEENRSFVVARGLAIILTIAMIIVIVMALAINVFGPTVTKYIFHYFGISDPFLRIWSMISFLISFVIIIMVFACLYYFGPNMRQKFSEVILGAVISAVGWQVASYAFSFYVNRFGQFSATYGTLGGIIVLMLWFYITALIIILGGEINASYAYIRKNKK</sequence>
<reference evidence="8" key="1">
    <citation type="journal article" date="2019" name="Int. J. Syst. Evol. Microbiol.">
        <title>The Global Catalogue of Microorganisms (GCM) 10K type strain sequencing project: providing services to taxonomists for standard genome sequencing and annotation.</title>
        <authorList>
            <consortium name="The Broad Institute Genomics Platform"/>
            <consortium name="The Broad Institute Genome Sequencing Center for Infectious Disease"/>
            <person name="Wu L."/>
            <person name="Ma J."/>
        </authorList>
    </citation>
    <scope>NUCLEOTIDE SEQUENCE [LARGE SCALE GENOMIC DNA]</scope>
    <source>
        <strain evidence="8">CGMCC 1.16305</strain>
    </source>
</reference>
<gene>
    <name evidence="7" type="ORF">ACFQRG_13245</name>
</gene>
<proteinExistence type="predicted"/>
<dbReference type="Pfam" id="PF03631">
    <property type="entry name" value="Virul_fac_BrkB"/>
    <property type="match status" value="1"/>
</dbReference>
<evidence type="ECO:0000256" key="6">
    <source>
        <dbReference type="SAM" id="Phobius"/>
    </source>
</evidence>
<organism evidence="7 8">
    <name type="scientific">Scopulibacillus cellulosilyticus</name>
    <dbReference type="NCBI Taxonomy" id="2665665"/>
    <lineage>
        <taxon>Bacteria</taxon>
        <taxon>Bacillati</taxon>
        <taxon>Bacillota</taxon>
        <taxon>Bacilli</taxon>
        <taxon>Bacillales</taxon>
        <taxon>Sporolactobacillaceae</taxon>
        <taxon>Scopulibacillus</taxon>
    </lineage>
</organism>
<keyword evidence="3 6" id="KW-0812">Transmembrane</keyword>
<dbReference type="NCBIfam" id="TIGR00765">
    <property type="entry name" value="yihY_not_rbn"/>
    <property type="match status" value="1"/>
</dbReference>
<evidence type="ECO:0000256" key="1">
    <source>
        <dbReference type="ARBA" id="ARBA00004651"/>
    </source>
</evidence>
<dbReference type="InterPro" id="IPR017039">
    <property type="entry name" value="Virul_fac_BrkB"/>
</dbReference>
<dbReference type="PANTHER" id="PTHR30213:SF0">
    <property type="entry name" value="UPF0761 MEMBRANE PROTEIN YIHY"/>
    <property type="match status" value="1"/>
</dbReference>
<comment type="caution">
    <text evidence="7">The sequence shown here is derived from an EMBL/GenBank/DDBJ whole genome shotgun (WGS) entry which is preliminary data.</text>
</comment>
<feature type="transmembrane region" description="Helical" evidence="6">
    <location>
        <begin position="133"/>
        <end position="155"/>
    </location>
</feature>
<evidence type="ECO:0000256" key="3">
    <source>
        <dbReference type="ARBA" id="ARBA00022692"/>
    </source>
</evidence>
<dbReference type="Proteomes" id="UP001596505">
    <property type="component" value="Unassembled WGS sequence"/>
</dbReference>
<comment type="subcellular location">
    <subcellularLocation>
        <location evidence="1">Cell membrane</location>
        <topology evidence="1">Multi-pass membrane protein</topology>
    </subcellularLocation>
</comment>
<accession>A0ABW2Q021</accession>
<dbReference type="EMBL" id="JBHTCO010000017">
    <property type="protein sequence ID" value="MFC7393920.1"/>
    <property type="molecule type" value="Genomic_DNA"/>
</dbReference>
<evidence type="ECO:0000256" key="5">
    <source>
        <dbReference type="ARBA" id="ARBA00023136"/>
    </source>
</evidence>
<feature type="transmembrane region" description="Helical" evidence="6">
    <location>
        <begin position="175"/>
        <end position="198"/>
    </location>
</feature>
<keyword evidence="2" id="KW-1003">Cell membrane</keyword>
<keyword evidence="8" id="KW-1185">Reference proteome</keyword>
<keyword evidence="4 6" id="KW-1133">Transmembrane helix</keyword>
<feature type="transmembrane region" description="Helical" evidence="6">
    <location>
        <begin position="243"/>
        <end position="274"/>
    </location>
</feature>
<dbReference type="RefSeq" id="WP_380966740.1">
    <property type="nucleotide sequence ID" value="NZ_JBHTCO010000017.1"/>
</dbReference>
<evidence type="ECO:0000256" key="4">
    <source>
        <dbReference type="ARBA" id="ARBA00022989"/>
    </source>
</evidence>